<name>A0A6C0CCT7_9ZZZZ</name>
<evidence type="ECO:0000313" key="1">
    <source>
        <dbReference type="EMBL" id="QHT01499.1"/>
    </source>
</evidence>
<organism evidence="1">
    <name type="scientific">viral metagenome</name>
    <dbReference type="NCBI Taxonomy" id="1070528"/>
    <lineage>
        <taxon>unclassified sequences</taxon>
        <taxon>metagenomes</taxon>
        <taxon>organismal metagenomes</taxon>
    </lineage>
</organism>
<reference evidence="1" key="1">
    <citation type="journal article" date="2020" name="Nature">
        <title>Giant virus diversity and host interactions through global metagenomics.</title>
        <authorList>
            <person name="Schulz F."/>
            <person name="Roux S."/>
            <person name="Paez-Espino D."/>
            <person name="Jungbluth S."/>
            <person name="Walsh D.A."/>
            <person name="Denef V.J."/>
            <person name="McMahon K.D."/>
            <person name="Konstantinidis K.T."/>
            <person name="Eloe-Fadrosh E.A."/>
            <person name="Kyrpides N.C."/>
            <person name="Woyke T."/>
        </authorList>
    </citation>
    <scope>NUCLEOTIDE SEQUENCE</scope>
    <source>
        <strain evidence="1">GVMAG-M-3300020192-26</strain>
    </source>
</reference>
<dbReference type="EMBL" id="MN739374">
    <property type="protein sequence ID" value="QHT01499.1"/>
    <property type="molecule type" value="Genomic_DNA"/>
</dbReference>
<proteinExistence type="predicted"/>
<accession>A0A6C0CCT7</accession>
<sequence>MSAANTKKSKHDILRQNLNDLNNISERLLEDVKTRNSILQKGLDQSQNSANIVTNLKGGSKK</sequence>
<protein>
    <submittedName>
        <fullName evidence="1">Uncharacterized protein</fullName>
    </submittedName>
</protein>
<dbReference type="AlphaFoldDB" id="A0A6C0CCT7"/>